<reference evidence="2" key="1">
    <citation type="submission" date="2021-06" db="EMBL/GenBank/DDBJ databases">
        <title>Parelaphostrongylus tenuis whole genome reference sequence.</title>
        <authorList>
            <person name="Garwood T.J."/>
            <person name="Larsen P.A."/>
            <person name="Fountain-Jones N.M."/>
            <person name="Garbe J.R."/>
            <person name="Macchietto M.G."/>
            <person name="Kania S.A."/>
            <person name="Gerhold R.W."/>
            <person name="Richards J.E."/>
            <person name="Wolf T.M."/>
        </authorList>
    </citation>
    <scope>NUCLEOTIDE SEQUENCE</scope>
    <source>
        <strain evidence="2">MNPRO001-30</strain>
        <tissue evidence="2">Meninges</tissue>
    </source>
</reference>
<feature type="compositionally biased region" description="Basic and acidic residues" evidence="1">
    <location>
        <begin position="52"/>
        <end position="64"/>
    </location>
</feature>
<protein>
    <submittedName>
        <fullName evidence="2">Uncharacterized protein</fullName>
    </submittedName>
</protein>
<accession>A0AAD5MNL1</accession>
<keyword evidence="3" id="KW-1185">Reference proteome</keyword>
<feature type="non-terminal residue" evidence="2">
    <location>
        <position position="106"/>
    </location>
</feature>
<sequence length="106" mass="11988">MKAGNPTVTKRRLSSQALELIFQCGIYDLQVTETLRADLQNAAEKQQKKTSKREEQSYGRGCKSREEHLQTLAKFTNYETKMIALRYPGEALTVSRGSMGALRCTQ</sequence>
<comment type="caution">
    <text evidence="2">The sequence shown here is derived from an EMBL/GenBank/DDBJ whole genome shotgun (WGS) entry which is preliminary data.</text>
</comment>
<evidence type="ECO:0000256" key="1">
    <source>
        <dbReference type="SAM" id="MobiDB-lite"/>
    </source>
</evidence>
<gene>
    <name evidence="2" type="ORF">KIN20_018843</name>
</gene>
<organism evidence="2 3">
    <name type="scientific">Parelaphostrongylus tenuis</name>
    <name type="common">Meningeal worm</name>
    <dbReference type="NCBI Taxonomy" id="148309"/>
    <lineage>
        <taxon>Eukaryota</taxon>
        <taxon>Metazoa</taxon>
        <taxon>Ecdysozoa</taxon>
        <taxon>Nematoda</taxon>
        <taxon>Chromadorea</taxon>
        <taxon>Rhabditida</taxon>
        <taxon>Rhabditina</taxon>
        <taxon>Rhabditomorpha</taxon>
        <taxon>Strongyloidea</taxon>
        <taxon>Metastrongylidae</taxon>
        <taxon>Parelaphostrongylus</taxon>
    </lineage>
</organism>
<name>A0AAD5MNL1_PARTN</name>
<dbReference type="Proteomes" id="UP001196413">
    <property type="component" value="Unassembled WGS sequence"/>
</dbReference>
<dbReference type="AlphaFoldDB" id="A0AAD5MNL1"/>
<evidence type="ECO:0000313" key="3">
    <source>
        <dbReference type="Proteomes" id="UP001196413"/>
    </source>
</evidence>
<dbReference type="EMBL" id="JAHQIW010003754">
    <property type="protein sequence ID" value="KAJ1359993.1"/>
    <property type="molecule type" value="Genomic_DNA"/>
</dbReference>
<evidence type="ECO:0000313" key="2">
    <source>
        <dbReference type="EMBL" id="KAJ1359993.1"/>
    </source>
</evidence>
<feature type="region of interest" description="Disordered" evidence="1">
    <location>
        <begin position="44"/>
        <end position="64"/>
    </location>
</feature>
<proteinExistence type="predicted"/>